<dbReference type="EMBL" id="CP078077">
    <property type="protein sequence ID" value="UPL14639.1"/>
    <property type="molecule type" value="Genomic_DNA"/>
</dbReference>
<keyword evidence="3" id="KW-1185">Reference proteome</keyword>
<keyword evidence="1" id="KW-0472">Membrane</keyword>
<evidence type="ECO:0000313" key="2">
    <source>
        <dbReference type="EMBL" id="UPL14639.1"/>
    </source>
</evidence>
<evidence type="ECO:0000256" key="1">
    <source>
        <dbReference type="SAM" id="Phobius"/>
    </source>
</evidence>
<name>A0ABY4IPT9_9MICO</name>
<organism evidence="2 3">
    <name type="scientific">Microbacterium galbinum</name>
    <dbReference type="NCBI Taxonomy" id="2851646"/>
    <lineage>
        <taxon>Bacteria</taxon>
        <taxon>Bacillati</taxon>
        <taxon>Actinomycetota</taxon>
        <taxon>Actinomycetes</taxon>
        <taxon>Micrococcales</taxon>
        <taxon>Microbacteriaceae</taxon>
        <taxon>Microbacterium</taxon>
    </lineage>
</organism>
<feature type="transmembrane region" description="Helical" evidence="1">
    <location>
        <begin position="44"/>
        <end position="65"/>
    </location>
</feature>
<feature type="transmembrane region" description="Helical" evidence="1">
    <location>
        <begin position="80"/>
        <end position="102"/>
    </location>
</feature>
<accession>A0ABY4IPT9</accession>
<keyword evidence="1" id="KW-1133">Transmembrane helix</keyword>
<dbReference type="RefSeq" id="WP_247955521.1">
    <property type="nucleotide sequence ID" value="NZ_CP078077.1"/>
</dbReference>
<gene>
    <name evidence="2" type="ORF">KV396_09175</name>
</gene>
<evidence type="ECO:0000313" key="3">
    <source>
        <dbReference type="Proteomes" id="UP000831963"/>
    </source>
</evidence>
<sequence>MPFALILPASRPLIAEAGSDDARPVEADRAAAALRADFERWSRWGLGILGFALAAGGAFVAVGLIETVRMLGGTPAGSDLVAIVVAVVVALAGVALLVLLWWSGRRLLSAAAWWMRLPYTRGGRQRRAGGWLQARTVNFEPRVFARIVTATLALLIAVGGIALFVRDLIEGPTSMTAAAATVGIVGAVSGIGQIGGVMRIVSGLSERDPLWVRIRSGVIGR</sequence>
<protein>
    <submittedName>
        <fullName evidence="2">Uncharacterized protein</fullName>
    </submittedName>
</protein>
<keyword evidence="1" id="KW-0812">Transmembrane</keyword>
<dbReference type="Proteomes" id="UP000831963">
    <property type="component" value="Chromosome"/>
</dbReference>
<proteinExistence type="predicted"/>
<feature type="transmembrane region" description="Helical" evidence="1">
    <location>
        <begin position="177"/>
        <end position="201"/>
    </location>
</feature>
<feature type="transmembrane region" description="Helical" evidence="1">
    <location>
        <begin position="143"/>
        <end position="165"/>
    </location>
</feature>
<reference evidence="2 3" key="1">
    <citation type="submission" date="2021-06" db="EMBL/GenBank/DDBJ databases">
        <title>Genome-based taxonomic framework of Microbacterium strains isolated from marine environment, the description of four new species and reclassification of four preexisting species.</title>
        <authorList>
            <person name="Lee S.D."/>
            <person name="Kim S.-M."/>
            <person name="Byeon Y.-S."/>
            <person name="Yang H.L."/>
            <person name="Kim I.S."/>
        </authorList>
    </citation>
    <scope>NUCLEOTIDE SEQUENCE [LARGE SCALE GENOMIC DNA]</scope>
    <source>
        <strain evidence="2 3">SSW1-36</strain>
    </source>
</reference>